<dbReference type="AlphaFoldDB" id="A0A397TZ30"/>
<evidence type="ECO:0000256" key="1">
    <source>
        <dbReference type="SAM" id="Coils"/>
    </source>
</evidence>
<dbReference type="OrthoDB" id="2444711at2759"/>
<keyword evidence="1" id="KW-0175">Coiled coil</keyword>
<reference evidence="2 3" key="1">
    <citation type="submission" date="2018-06" db="EMBL/GenBank/DDBJ databases">
        <title>Comparative genomics reveals the genomic features of Rhizophagus irregularis, R. cerebriforme, R. diaphanum and Gigaspora rosea, and their symbiotic lifestyle signature.</title>
        <authorList>
            <person name="Morin E."/>
            <person name="San Clemente H."/>
            <person name="Chen E.C.H."/>
            <person name="De La Providencia I."/>
            <person name="Hainaut M."/>
            <person name="Kuo A."/>
            <person name="Kohler A."/>
            <person name="Murat C."/>
            <person name="Tang N."/>
            <person name="Roy S."/>
            <person name="Loubradou J."/>
            <person name="Henrissat B."/>
            <person name="Grigoriev I.V."/>
            <person name="Corradi N."/>
            <person name="Roux C."/>
            <person name="Martin F.M."/>
        </authorList>
    </citation>
    <scope>NUCLEOTIDE SEQUENCE [LARGE SCALE GENOMIC DNA]</scope>
    <source>
        <strain evidence="2 3">DAOM 194757</strain>
    </source>
</reference>
<evidence type="ECO:0000313" key="3">
    <source>
        <dbReference type="Proteomes" id="UP000266673"/>
    </source>
</evidence>
<protein>
    <submittedName>
        <fullName evidence="2">Uncharacterized protein</fullName>
    </submittedName>
</protein>
<feature type="coiled-coil region" evidence="1">
    <location>
        <begin position="22"/>
        <end position="49"/>
    </location>
</feature>
<evidence type="ECO:0000313" key="2">
    <source>
        <dbReference type="EMBL" id="RIB03262.1"/>
    </source>
</evidence>
<gene>
    <name evidence="2" type="ORF">C2G38_2149601</name>
</gene>
<proteinExistence type="predicted"/>
<organism evidence="2 3">
    <name type="scientific">Gigaspora rosea</name>
    <dbReference type="NCBI Taxonomy" id="44941"/>
    <lineage>
        <taxon>Eukaryota</taxon>
        <taxon>Fungi</taxon>
        <taxon>Fungi incertae sedis</taxon>
        <taxon>Mucoromycota</taxon>
        <taxon>Glomeromycotina</taxon>
        <taxon>Glomeromycetes</taxon>
        <taxon>Diversisporales</taxon>
        <taxon>Gigasporaceae</taxon>
        <taxon>Gigaspora</taxon>
    </lineage>
</organism>
<name>A0A397TZ30_9GLOM</name>
<keyword evidence="3" id="KW-1185">Reference proteome</keyword>
<sequence length="126" mass="14213">MARIVELEQSAKENAKNTKLRGAKLNAKIEQTAKENAELKARVVKLEQKQLQDGEKKNNHIAKLDDDTIEINQSSVNITSAETENSNDTHEQVDIRCDDTPTSDITNNVSNSDVSFKDKEIEFLER</sequence>
<accession>A0A397TZ30</accession>
<dbReference type="Proteomes" id="UP000266673">
    <property type="component" value="Unassembled WGS sequence"/>
</dbReference>
<comment type="caution">
    <text evidence="2">The sequence shown here is derived from an EMBL/GenBank/DDBJ whole genome shotgun (WGS) entry which is preliminary data.</text>
</comment>
<dbReference type="EMBL" id="QKWP01002465">
    <property type="protein sequence ID" value="RIB03262.1"/>
    <property type="molecule type" value="Genomic_DNA"/>
</dbReference>